<dbReference type="Pfam" id="PF04313">
    <property type="entry name" value="HSDR_N"/>
    <property type="match status" value="1"/>
</dbReference>
<proteinExistence type="inferred from homology"/>
<dbReference type="InterPro" id="IPR055180">
    <property type="entry name" value="HsdR_RecA-like_helicase_dom_2"/>
</dbReference>
<dbReference type="InterPro" id="IPR040980">
    <property type="entry name" value="SWI2_SNF2"/>
</dbReference>
<dbReference type="Gene3D" id="3.90.1570.50">
    <property type="match status" value="1"/>
</dbReference>
<dbReference type="InterPro" id="IPR027417">
    <property type="entry name" value="P-loop_NTPase"/>
</dbReference>
<dbReference type="Pfam" id="PF18766">
    <property type="entry name" value="SWI2_SNF2"/>
    <property type="match status" value="1"/>
</dbReference>
<dbReference type="Gene3D" id="1.20.58.2040">
    <property type="match status" value="1"/>
</dbReference>
<dbReference type="CDD" id="cd22332">
    <property type="entry name" value="HsdR_N"/>
    <property type="match status" value="1"/>
</dbReference>
<dbReference type="STRING" id="1233.SAMN05216387_10857"/>
<evidence type="ECO:0000256" key="10">
    <source>
        <dbReference type="RuleBase" id="RU364115"/>
    </source>
</evidence>
<dbReference type="CDD" id="cd18800">
    <property type="entry name" value="SF2_C_EcoR124I-like"/>
    <property type="match status" value="1"/>
</dbReference>
<name>A0A1H7P6C3_9PROT</name>
<dbReference type="OrthoDB" id="9758243at2"/>
<feature type="domain" description="Helicase ATP-binding" evidence="11">
    <location>
        <begin position="251"/>
        <end position="417"/>
    </location>
</feature>
<dbReference type="CDD" id="cd18030">
    <property type="entry name" value="DEXHc_RE_I_HsdR"/>
    <property type="match status" value="1"/>
</dbReference>
<evidence type="ECO:0000259" key="11">
    <source>
        <dbReference type="PROSITE" id="PS51192"/>
    </source>
</evidence>
<dbReference type="PROSITE" id="PS51192">
    <property type="entry name" value="HELICASE_ATP_BIND_1"/>
    <property type="match status" value="1"/>
</dbReference>
<evidence type="ECO:0000256" key="6">
    <source>
        <dbReference type="ARBA" id="ARBA00022759"/>
    </source>
</evidence>
<dbReference type="InterPro" id="IPR051268">
    <property type="entry name" value="Type-I_R_enzyme_R_subunit"/>
</dbReference>
<evidence type="ECO:0000256" key="3">
    <source>
        <dbReference type="ARBA" id="ARBA00022722"/>
    </source>
</evidence>
<keyword evidence="6" id="KW-0255">Endonuclease</keyword>
<dbReference type="PANTHER" id="PTHR30195:SF16">
    <property type="entry name" value="TYPE I RESTRICTION ENZYME ENDONUCLEASE SUBUNIT"/>
    <property type="match status" value="1"/>
</dbReference>
<evidence type="ECO:0000256" key="1">
    <source>
        <dbReference type="ARBA" id="ARBA00000851"/>
    </source>
</evidence>
<keyword evidence="9 10" id="KW-0238">DNA-binding</keyword>
<comment type="function">
    <text evidence="10">Subunit R is required for both nuclease and ATPase activities, but not for modification.</text>
</comment>
<accession>A0A1H7P6C3</accession>
<evidence type="ECO:0000256" key="9">
    <source>
        <dbReference type="ARBA" id="ARBA00023125"/>
    </source>
</evidence>
<sequence>MNRQSEYALEAALIDQLKGLEYACVAIEDEAAMLANLKYQLEIHNKGITLTQTEFERVLNHLNTGSVFERAKILRDKFALKRDNNETVYISFLNCDDWCLNEFQVTSQVTMQNKRKNRYDVTVLINGLPLVQIELKRRGAELKVVFNQVNRYHHDSYDAGVGLFQYVQLFIISNGVNTKYFANNKQQSFKQAFFWTDKENKRLSDLHEFSAEFLKPCHIAKMMTHYMVMTEEQVIKVLRPYQFYATEELVDRVKNSNDNAYIWHTTGSGKTLTSFKASQIIQRIPKVHKVVFVVDRKDLDYQTAREFNGFAKGSVDETTNTRKLVKQLNDDSTKLILTTIQKLNNAIVKEHYLSKVTHLQDKKFVFIFDECHRSQFGDTHQNIKQFFKNAQMFGFTGTPIFADNATGSTGQQKTTKDLFGECLHKYVIVDAIKDENVLRFAVEYVGKYKRKDSLNEMDIEVEAIDTKALLDSPQRLGKITDYILAYHAQKTKAPDFTAMFCVSSVETLIKYYELFKDKQKGADKPLKVATIFSYAANEEDPNANGLANGLIPEENPIPEGAKIDKRSRDKLDEFIGDYNAMFGTKYSTSDSQTYYNYYQDIAKRVRQGQIDILLVVNMFLTGFDSPRLNTLYVDKNLKFHGLVQAFSRTNRILNDKKSQGNIVCFRNLKTTTDEAIALFSNKNAKETVLLEPYEDYVKQFNEATIELLKIAPTVKSVDALPDENAELKFVIRFRELLRIKNILTTFADFSEADLALELQKFEDYKSKYLDLHDKVKKQGEGEKASILEDVDFELSLIHRDEINVAYILNLLVSLNKLKPDEAKKRQKEIIDLVAGEVQLRSKRKLIEQFVEENLPKLKPNDNVIAKFESYWTKHKQKAFEQLCADEYINPAQLEKLLQTYVFANRLPRDQEIVEALSFKPKILERKSILERVADKIKAFIDIFIEGMGGSI</sequence>
<dbReference type="Pfam" id="PF12008">
    <property type="entry name" value="EcoR124_C"/>
    <property type="match status" value="1"/>
</dbReference>
<organism evidence="12 13">
    <name type="scientific">Nitrosovibrio tenuis</name>
    <dbReference type="NCBI Taxonomy" id="1233"/>
    <lineage>
        <taxon>Bacteria</taxon>
        <taxon>Pseudomonadati</taxon>
        <taxon>Pseudomonadota</taxon>
        <taxon>Betaproteobacteria</taxon>
        <taxon>Nitrosomonadales</taxon>
        <taxon>Nitrosomonadaceae</taxon>
        <taxon>Nitrosovibrio</taxon>
    </lineage>
</organism>
<keyword evidence="7 10" id="KW-0378">Hydrolase</keyword>
<keyword evidence="5 10" id="KW-0680">Restriction system</keyword>
<evidence type="ECO:0000256" key="8">
    <source>
        <dbReference type="ARBA" id="ARBA00022840"/>
    </source>
</evidence>
<dbReference type="GO" id="GO:0005524">
    <property type="term" value="F:ATP binding"/>
    <property type="evidence" value="ECO:0007669"/>
    <property type="project" value="UniProtKB-KW"/>
</dbReference>
<dbReference type="RefSeq" id="WP_090829022.1">
    <property type="nucleotide sequence ID" value="NZ_FOBH01000008.1"/>
</dbReference>
<comment type="subunit">
    <text evidence="10">The type I restriction/modification system is composed of three polypeptides R, M and S.</text>
</comment>
<evidence type="ECO:0000313" key="12">
    <source>
        <dbReference type="EMBL" id="SEL30805.1"/>
    </source>
</evidence>
<evidence type="ECO:0000256" key="7">
    <source>
        <dbReference type="ARBA" id="ARBA00022801"/>
    </source>
</evidence>
<dbReference type="NCBIfam" id="TIGR00348">
    <property type="entry name" value="hsdR"/>
    <property type="match status" value="1"/>
</dbReference>
<keyword evidence="13" id="KW-1185">Reference proteome</keyword>
<dbReference type="InterPro" id="IPR004473">
    <property type="entry name" value="Restrct_endonuc_typeI_HsdR"/>
</dbReference>
<dbReference type="SUPFAM" id="SSF52540">
    <property type="entry name" value="P-loop containing nucleoside triphosphate hydrolases"/>
    <property type="match status" value="2"/>
</dbReference>
<dbReference type="PANTHER" id="PTHR30195">
    <property type="entry name" value="TYPE I SITE-SPECIFIC DEOXYRIBONUCLEASE PROTEIN SUBUNIT M AND R"/>
    <property type="match status" value="1"/>
</dbReference>
<dbReference type="EC" id="3.1.21.3" evidence="10"/>
<dbReference type="SMART" id="SM00487">
    <property type="entry name" value="DEXDc"/>
    <property type="match status" value="1"/>
</dbReference>
<dbReference type="InterPro" id="IPR014001">
    <property type="entry name" value="Helicase_ATP-bd"/>
</dbReference>
<evidence type="ECO:0000256" key="5">
    <source>
        <dbReference type="ARBA" id="ARBA00022747"/>
    </source>
</evidence>
<keyword evidence="8 10" id="KW-0067">ATP-binding</keyword>
<evidence type="ECO:0000313" key="13">
    <source>
        <dbReference type="Proteomes" id="UP000198620"/>
    </source>
</evidence>
<dbReference type="Pfam" id="PF22679">
    <property type="entry name" value="T1R_D3-like"/>
    <property type="match status" value="1"/>
</dbReference>
<reference evidence="12 13" key="1">
    <citation type="submission" date="2016-10" db="EMBL/GenBank/DDBJ databases">
        <authorList>
            <person name="de Groot N.N."/>
        </authorList>
    </citation>
    <scope>NUCLEOTIDE SEQUENCE [LARGE SCALE GENOMIC DNA]</scope>
    <source>
        <strain evidence="12 13">Nv1</strain>
    </source>
</reference>
<dbReference type="GO" id="GO:0003677">
    <property type="term" value="F:DNA binding"/>
    <property type="evidence" value="ECO:0007669"/>
    <property type="project" value="UniProtKB-KW"/>
</dbReference>
<dbReference type="Gene3D" id="3.40.50.300">
    <property type="entry name" value="P-loop containing nucleotide triphosphate hydrolases"/>
    <property type="match status" value="2"/>
</dbReference>
<dbReference type="InterPro" id="IPR022625">
    <property type="entry name" value="TypeI_RM_Rsu_C"/>
</dbReference>
<dbReference type="Proteomes" id="UP000198620">
    <property type="component" value="Unassembled WGS sequence"/>
</dbReference>
<keyword evidence="3" id="KW-0540">Nuclease</keyword>
<dbReference type="AlphaFoldDB" id="A0A1H7P6C3"/>
<comment type="similarity">
    <text evidence="2 10">Belongs to the HsdR family.</text>
</comment>
<gene>
    <name evidence="12" type="ORF">SAMN05216387_10857</name>
</gene>
<comment type="catalytic activity">
    <reaction evidence="1 10">
        <text>Endonucleolytic cleavage of DNA to give random double-stranded fragments with terminal 5'-phosphates, ATP is simultaneously hydrolyzed.</text>
        <dbReference type="EC" id="3.1.21.3"/>
    </reaction>
</comment>
<dbReference type="InterPro" id="IPR007409">
    <property type="entry name" value="Restrct_endonuc_type1_HsdR_N"/>
</dbReference>
<dbReference type="EMBL" id="FOBH01000008">
    <property type="protein sequence ID" value="SEL30805.1"/>
    <property type="molecule type" value="Genomic_DNA"/>
</dbReference>
<evidence type="ECO:0000256" key="4">
    <source>
        <dbReference type="ARBA" id="ARBA00022741"/>
    </source>
</evidence>
<dbReference type="GO" id="GO:0009035">
    <property type="term" value="F:type I site-specific deoxyribonuclease activity"/>
    <property type="evidence" value="ECO:0007669"/>
    <property type="project" value="UniProtKB-EC"/>
</dbReference>
<dbReference type="GO" id="GO:0009307">
    <property type="term" value="P:DNA restriction-modification system"/>
    <property type="evidence" value="ECO:0007669"/>
    <property type="project" value="UniProtKB-KW"/>
</dbReference>
<evidence type="ECO:0000256" key="2">
    <source>
        <dbReference type="ARBA" id="ARBA00008598"/>
    </source>
</evidence>
<keyword evidence="4 10" id="KW-0547">Nucleotide-binding</keyword>
<protein>
    <recommendedName>
        <fullName evidence="10">Type I restriction enzyme endonuclease subunit</fullName>
        <shortName evidence="10">R protein</shortName>
        <ecNumber evidence="10">3.1.21.3</ecNumber>
    </recommendedName>
</protein>